<protein>
    <submittedName>
        <fullName evidence="5 6">Uncharacterized protein</fullName>
    </submittedName>
</protein>
<feature type="region of interest" description="Disordered" evidence="2">
    <location>
        <begin position="1633"/>
        <end position="1657"/>
    </location>
</feature>
<dbReference type="SUPFAM" id="SSF49785">
    <property type="entry name" value="Galactose-binding domain-like"/>
    <property type="match status" value="1"/>
</dbReference>
<feature type="region of interest" description="Disordered" evidence="2">
    <location>
        <begin position="1908"/>
        <end position="1933"/>
    </location>
</feature>
<sequence length="2620" mass="290893">MGGGLHGGKGERYQTLQIGFTPSNMRLDEWKASFPAVTCVKEISRNGKELGCHPSDKIIPKKSETSNVTFQIFWHETWLIVEQRLPAGHVQLAYTDGNRLRVGQLVLRVNESVHEYGRVVSREGEASFKVRWLPNSSSNHSLDVETTVGNTLVDPSVYAHALPRLQAMLRDEFGNKRFRTGDRPHVGMRVFVSKRSYMDPNRRNLAMKSADGPGIVVDLLEHCEEQLILRICWIKTNQYSTIGWKNVIHHGGILREDQDFVVGKQGCTPEVGMRVRFTDEVRVLKPKMLEDSMGGMGTVYSVKVKNASMGSLCEVVWDRSGANKEYHLCLVLPSETEVLLGKHIKADIGLNVCLSKSSVALLPSLISSPFQTSRIAVIQKILDLQRSFLARFLISRSNLLQQDDVAPLIAVDVAPEPGTRVRLSNEATSRLYVNPSNRGTMVEVRGGKCQVVWDSSRELEEYSIGQGGLFDLVAISDEMLVGTTSCPVATGMMVVPSSRFITNVPDALRVTGDGPGVIVALARAQEEAGGRRIHQELLCESVAVRAGTLRAVVKWNATGEEFVYNAGQGGDFQLAKWQDDDSHTGKVCVIGWKESPDSIAVVPYERGYQIRREGRRGEISVSIFSLALAEENFDFVDVFDFIFDQAIEKIRINLSAQSGSACLVQSVFRGHLARKNHRMMVLRTKMCEVLLMFASGEDIQKGCKGPSHSSTHREFVSLLSSLQEAQDQQNQQNSGGNSDGQAPAVNAISPQLLLDSQKRWIRVDRHLVVDFPILLKVRENLGFTVGEISTQRKEYQDRLISQNALLHLIFLALGIVLGHGGRPPLQFHFVPIETVLHASNKQVLSALQDQAIFSISQIICKNQDASDAFVSMGGVDLLVLLLLDDSDMFAHKHPLVLLLNNLLLSSSKVISVVQQHFPSFSQSCFQKFVRNCICSTPRNHKASTSTFRVYESVAGDEDDRFSSQEVVEFSALELSSYRLAADCFRLIGIISLEDPELPAACIEDELASDFFLFLSRITTKDAHSDNSISFAFLTSFILLFHSFEVPSSHARFVSSFLPDLKKLLVDFIDHALQTSELNNTSFGVDGVSWEEAEVPTTSQSQMSRKTTAKVGRESSQDVLQRSMDVEVVCLSKRLVHAVAMRQLALNESLRSLFFQQGGLLLLSRTMTDDDHADSLHISRLVMDAFVLSCFHVSAVSDDQVVHHIEDSIEQDFQAIFAHDLLGLARHDDQLLSKLELVGNLSQFVQESDRPVDENHHPLPMPDWLDVGVGGSAALVLLLDNNFFFCARNVIELVFACCAKKDIFILHGQHTAPRKLAACIRNSQQVVFLEEGETMEVSVSAVQERLGIRGKAPGPVILSFGGSSKFRVVDSSIDEFLDDMSRLTKMDRNLFVAFDVPRGSAVGFAFLHSVASPWVEVMTVIQASLLQAPDQDQHSSWASSLANKWRVFDMQGLAGETRREDEETWRRLRNEYRKLIDEHNFEEAQRLKKTSHLLSKQLVRSTIDKVSERICMSYGIEWRKPGPPRLMIKLVEGRTRVGELEMELANASWSSLLHLFKESFHSAAEFGYKQVGGSMHPLRDQKSFDCFLGCARTGSVSDVDAVGSWAEANMAFGKGEIDLIVHLLVFRTGRDVDGGRAEPRADTGDREEDEDESLEDDSFEPFHDLCDPHHGDLESATASSQLSEDCGVERLFDGRGSTRWASQRENIGAWITLRFKHSVVISDFYLVQSFAHENCMMEWISVLSFEFSDGNYRDFELEAQSDKTQRLELDPIITDSIKLNVRSSFAAFRVGLTQFGARGYRHNVPRILVGPHEKLRPAILAVAPGGTLGMSEGIFEESLVLDKPLNVIAMTRDRVSLTQTDPGLPVVICSSPGVTLNGLMVVQGGDVSSSAPAGFRMDRLAPGVMGAHWEHEQGAGGGEEAEGRGQSLPGDEGKELPAFYRFKTCRSRVEQTGRDSFKLYASLLKQLLFYLQLLHDAERDNRAASLKTHIHHLERLLKKEKLRLKENSESMDQSSVKLSLSQGSDAFISQRSIILNLIEEMVNQVVDDFVCEQRDHVSLLESEFHQTKLEISELQEKLQSIAVEHKEVERKFKLIQSNIEMCAIMVERGGEMILNDCRVKSADYNGVCVGPIAHVIIHNSIIEDCGKHGVVAHNGGRVKMISSVVRNCRGHGAYSVYCDRDVRVEDDASSRPQPGGMPVQSSHMATQSFGKPLLHAESSSFHTNLLNGVMVAHGGGANLIDCSVTSNYRHGVQVAGSDSLLSLDRTSVSNNGEAGMQAIEQSTCSSRESCFLANRAEGLKVDGMHTELQIQGGRIAGNNKQGVHVTGGSLVTMQDIEVANNNNSNPLVQVKIVGSQTRLECVDCSVGKWKSSQYVLCSNGGRGRMDWLQRDKRTFNQGPQGSETKVLQEGSDQILRADALTLYLDEHGVSSSGDRYVEIKLHAKNALSSPPLLSLSWAPTVAGCSMLALNSFIHSRLLEGRSRGREEAWLSKITSWYVYWTERHTGDETTGFEGNLNGPVESSEQLWDVIPLSTCLHVYPNDGAGAEQRRLTKLREEAIVAKVEAAKRSRASEEKASRLSMSLEEREAVLQQDAVKVARHAAHVRFLEGLRGKERELQKRE</sequence>
<feature type="coiled-coil region" evidence="1">
    <location>
        <begin position="2056"/>
        <end position="2090"/>
    </location>
</feature>
<dbReference type="InterPro" id="IPR008979">
    <property type="entry name" value="Galactose-bd-like_sf"/>
</dbReference>
<name>L1IT81_GUITC</name>
<dbReference type="InterPro" id="IPR000421">
    <property type="entry name" value="FA58C"/>
</dbReference>
<dbReference type="Gene3D" id="2.160.20.10">
    <property type="entry name" value="Single-stranded right-handed beta-helix, Pectin lyase-like"/>
    <property type="match status" value="1"/>
</dbReference>
<dbReference type="InterPro" id="IPR011050">
    <property type="entry name" value="Pectin_lyase_fold/virulence"/>
</dbReference>
<dbReference type="PaxDb" id="55529-EKX39050"/>
<dbReference type="InterPro" id="IPR006626">
    <property type="entry name" value="PbH1"/>
</dbReference>
<feature type="compositionally biased region" description="Acidic residues" evidence="2">
    <location>
        <begin position="1644"/>
        <end position="1657"/>
    </location>
</feature>
<dbReference type="HOGENOM" id="CLU_227777_0_0_1"/>
<evidence type="ECO:0000256" key="2">
    <source>
        <dbReference type="SAM" id="MobiDB-lite"/>
    </source>
</evidence>
<keyword evidence="1" id="KW-0175">Coiled coil</keyword>
<dbReference type="InterPro" id="IPR012334">
    <property type="entry name" value="Pectin_lyas_fold"/>
</dbReference>
<dbReference type="Pfam" id="PF13229">
    <property type="entry name" value="Beta_helix"/>
    <property type="match status" value="1"/>
</dbReference>
<evidence type="ECO:0000259" key="4">
    <source>
        <dbReference type="Pfam" id="PF13229"/>
    </source>
</evidence>
<feature type="domain" description="F5/8 type C" evidence="3">
    <location>
        <begin position="1674"/>
        <end position="1782"/>
    </location>
</feature>
<dbReference type="PROSITE" id="PS50096">
    <property type="entry name" value="IQ"/>
    <property type="match status" value="1"/>
</dbReference>
<feature type="domain" description="Right handed beta helix" evidence="4">
    <location>
        <begin position="2096"/>
        <end position="2258"/>
    </location>
</feature>
<gene>
    <name evidence="5" type="ORF">GUITHDRAFT_143848</name>
</gene>
<reference evidence="7" key="2">
    <citation type="submission" date="2012-11" db="EMBL/GenBank/DDBJ databases">
        <authorList>
            <person name="Kuo A."/>
            <person name="Curtis B.A."/>
            <person name="Tanifuji G."/>
            <person name="Burki F."/>
            <person name="Gruber A."/>
            <person name="Irimia M."/>
            <person name="Maruyama S."/>
            <person name="Arias M.C."/>
            <person name="Ball S.G."/>
            <person name="Gile G.H."/>
            <person name="Hirakawa Y."/>
            <person name="Hopkins J.F."/>
            <person name="Rensing S.A."/>
            <person name="Schmutz J."/>
            <person name="Symeonidi A."/>
            <person name="Elias M."/>
            <person name="Eveleigh R.J."/>
            <person name="Herman E.K."/>
            <person name="Klute M.J."/>
            <person name="Nakayama T."/>
            <person name="Obornik M."/>
            <person name="Reyes-Prieto A."/>
            <person name="Armbrust E.V."/>
            <person name="Aves S.J."/>
            <person name="Beiko R.G."/>
            <person name="Coutinho P."/>
            <person name="Dacks J.B."/>
            <person name="Durnford D.G."/>
            <person name="Fast N.M."/>
            <person name="Green B.R."/>
            <person name="Grisdale C."/>
            <person name="Hempe F."/>
            <person name="Henrissat B."/>
            <person name="Hoppner M.P."/>
            <person name="Ishida K.-I."/>
            <person name="Kim E."/>
            <person name="Koreny L."/>
            <person name="Kroth P.G."/>
            <person name="Liu Y."/>
            <person name="Malik S.-B."/>
            <person name="Maier U.G."/>
            <person name="McRose D."/>
            <person name="Mock T."/>
            <person name="Neilson J.A."/>
            <person name="Onodera N.T."/>
            <person name="Poole A.M."/>
            <person name="Pritham E.J."/>
            <person name="Richards T.A."/>
            <person name="Rocap G."/>
            <person name="Roy S.W."/>
            <person name="Sarai C."/>
            <person name="Schaack S."/>
            <person name="Shirato S."/>
            <person name="Slamovits C.H."/>
            <person name="Spencer D.F."/>
            <person name="Suzuki S."/>
            <person name="Worden A.Z."/>
            <person name="Zauner S."/>
            <person name="Barry K."/>
            <person name="Bell C."/>
            <person name="Bharti A.K."/>
            <person name="Crow J.A."/>
            <person name="Grimwood J."/>
            <person name="Kramer R."/>
            <person name="Lindquist E."/>
            <person name="Lucas S."/>
            <person name="Salamov A."/>
            <person name="McFadden G.I."/>
            <person name="Lane C.E."/>
            <person name="Keeling P.J."/>
            <person name="Gray M.W."/>
            <person name="Grigoriev I.V."/>
            <person name="Archibald J.M."/>
        </authorList>
    </citation>
    <scope>NUCLEOTIDE SEQUENCE</scope>
    <source>
        <strain evidence="7">CCMP2712</strain>
    </source>
</reference>
<evidence type="ECO:0000313" key="5">
    <source>
        <dbReference type="EMBL" id="EKX39050.1"/>
    </source>
</evidence>
<keyword evidence="7" id="KW-1185">Reference proteome</keyword>
<dbReference type="InterPro" id="IPR039448">
    <property type="entry name" value="Beta_helix"/>
</dbReference>
<dbReference type="Proteomes" id="UP000011087">
    <property type="component" value="Unassembled WGS sequence"/>
</dbReference>
<reference evidence="6" key="3">
    <citation type="submission" date="2016-03" db="UniProtKB">
        <authorList>
            <consortium name="EnsemblProtists"/>
        </authorList>
    </citation>
    <scope>IDENTIFICATION</scope>
</reference>
<feature type="compositionally biased region" description="Basic and acidic residues" evidence="2">
    <location>
        <begin position="1633"/>
        <end position="1643"/>
    </location>
</feature>
<dbReference type="RefSeq" id="XP_005826030.1">
    <property type="nucleotide sequence ID" value="XM_005825973.1"/>
</dbReference>
<dbReference type="SUPFAM" id="SSF51126">
    <property type="entry name" value="Pectin lyase-like"/>
    <property type="match status" value="2"/>
</dbReference>
<evidence type="ECO:0000313" key="6">
    <source>
        <dbReference type="EnsemblProtists" id="EKX39050"/>
    </source>
</evidence>
<dbReference type="KEGG" id="gtt:GUITHDRAFT_143848"/>
<proteinExistence type="predicted"/>
<reference evidence="5 7" key="1">
    <citation type="journal article" date="2012" name="Nature">
        <title>Algal genomes reveal evolutionary mosaicism and the fate of nucleomorphs.</title>
        <authorList>
            <consortium name="DOE Joint Genome Institute"/>
            <person name="Curtis B.A."/>
            <person name="Tanifuji G."/>
            <person name="Burki F."/>
            <person name="Gruber A."/>
            <person name="Irimia M."/>
            <person name="Maruyama S."/>
            <person name="Arias M.C."/>
            <person name="Ball S.G."/>
            <person name="Gile G.H."/>
            <person name="Hirakawa Y."/>
            <person name="Hopkins J.F."/>
            <person name="Kuo A."/>
            <person name="Rensing S.A."/>
            <person name="Schmutz J."/>
            <person name="Symeonidi A."/>
            <person name="Elias M."/>
            <person name="Eveleigh R.J."/>
            <person name="Herman E.K."/>
            <person name="Klute M.J."/>
            <person name="Nakayama T."/>
            <person name="Obornik M."/>
            <person name="Reyes-Prieto A."/>
            <person name="Armbrust E.V."/>
            <person name="Aves S.J."/>
            <person name="Beiko R.G."/>
            <person name="Coutinho P."/>
            <person name="Dacks J.B."/>
            <person name="Durnford D.G."/>
            <person name="Fast N.M."/>
            <person name="Green B.R."/>
            <person name="Grisdale C.J."/>
            <person name="Hempel F."/>
            <person name="Henrissat B."/>
            <person name="Hoppner M.P."/>
            <person name="Ishida K."/>
            <person name="Kim E."/>
            <person name="Koreny L."/>
            <person name="Kroth P.G."/>
            <person name="Liu Y."/>
            <person name="Malik S.B."/>
            <person name="Maier U.G."/>
            <person name="McRose D."/>
            <person name="Mock T."/>
            <person name="Neilson J.A."/>
            <person name="Onodera N.T."/>
            <person name="Poole A.M."/>
            <person name="Pritham E.J."/>
            <person name="Richards T.A."/>
            <person name="Rocap G."/>
            <person name="Roy S.W."/>
            <person name="Sarai C."/>
            <person name="Schaack S."/>
            <person name="Shirato S."/>
            <person name="Slamovits C.H."/>
            <person name="Spencer D.F."/>
            <person name="Suzuki S."/>
            <person name="Worden A.Z."/>
            <person name="Zauner S."/>
            <person name="Barry K."/>
            <person name="Bell C."/>
            <person name="Bharti A.K."/>
            <person name="Crow J.A."/>
            <person name="Grimwood J."/>
            <person name="Kramer R."/>
            <person name="Lindquist E."/>
            <person name="Lucas S."/>
            <person name="Salamov A."/>
            <person name="McFadden G.I."/>
            <person name="Lane C.E."/>
            <person name="Keeling P.J."/>
            <person name="Gray M.W."/>
            <person name="Grigoriev I.V."/>
            <person name="Archibald J.M."/>
        </authorList>
    </citation>
    <scope>NUCLEOTIDE SEQUENCE</scope>
    <source>
        <strain evidence="5 7">CCMP2712</strain>
    </source>
</reference>
<evidence type="ECO:0000313" key="7">
    <source>
        <dbReference type="Proteomes" id="UP000011087"/>
    </source>
</evidence>
<accession>L1IT81</accession>
<evidence type="ECO:0000259" key="3">
    <source>
        <dbReference type="Pfam" id="PF00754"/>
    </source>
</evidence>
<dbReference type="EMBL" id="JH993043">
    <property type="protein sequence ID" value="EKX39050.1"/>
    <property type="molecule type" value="Genomic_DNA"/>
</dbReference>
<evidence type="ECO:0000256" key="1">
    <source>
        <dbReference type="SAM" id="Coils"/>
    </source>
</evidence>
<dbReference type="GeneID" id="17295760"/>
<organism evidence="5">
    <name type="scientific">Guillardia theta (strain CCMP2712)</name>
    <name type="common">Cryptophyte</name>
    <dbReference type="NCBI Taxonomy" id="905079"/>
    <lineage>
        <taxon>Eukaryota</taxon>
        <taxon>Cryptophyceae</taxon>
        <taxon>Pyrenomonadales</taxon>
        <taxon>Geminigeraceae</taxon>
        <taxon>Guillardia</taxon>
    </lineage>
</organism>
<dbReference type="EnsemblProtists" id="EKX39050">
    <property type="protein sequence ID" value="EKX39050"/>
    <property type="gene ID" value="GUITHDRAFT_143848"/>
</dbReference>
<dbReference type="Gene3D" id="2.60.120.260">
    <property type="entry name" value="Galactose-binding domain-like"/>
    <property type="match status" value="1"/>
</dbReference>
<dbReference type="Pfam" id="PF00754">
    <property type="entry name" value="F5_F8_type_C"/>
    <property type="match status" value="1"/>
</dbReference>
<dbReference type="SMART" id="SM00710">
    <property type="entry name" value="PbH1"/>
    <property type="match status" value="6"/>
</dbReference>